<keyword evidence="2" id="KW-1185">Reference proteome</keyword>
<evidence type="ECO:0000313" key="2">
    <source>
        <dbReference type="Proteomes" id="UP001056120"/>
    </source>
</evidence>
<evidence type="ECO:0000313" key="1">
    <source>
        <dbReference type="EMBL" id="KAI3804645.1"/>
    </source>
</evidence>
<comment type="caution">
    <text evidence="1">The sequence shown here is derived from an EMBL/GenBank/DDBJ whole genome shotgun (WGS) entry which is preliminary data.</text>
</comment>
<protein>
    <submittedName>
        <fullName evidence="1">Uncharacterized protein</fullName>
    </submittedName>
</protein>
<organism evidence="1 2">
    <name type="scientific">Smallanthus sonchifolius</name>
    <dbReference type="NCBI Taxonomy" id="185202"/>
    <lineage>
        <taxon>Eukaryota</taxon>
        <taxon>Viridiplantae</taxon>
        <taxon>Streptophyta</taxon>
        <taxon>Embryophyta</taxon>
        <taxon>Tracheophyta</taxon>
        <taxon>Spermatophyta</taxon>
        <taxon>Magnoliopsida</taxon>
        <taxon>eudicotyledons</taxon>
        <taxon>Gunneridae</taxon>
        <taxon>Pentapetalae</taxon>
        <taxon>asterids</taxon>
        <taxon>campanulids</taxon>
        <taxon>Asterales</taxon>
        <taxon>Asteraceae</taxon>
        <taxon>Asteroideae</taxon>
        <taxon>Heliantheae alliance</taxon>
        <taxon>Millerieae</taxon>
        <taxon>Smallanthus</taxon>
    </lineage>
</organism>
<dbReference type="EMBL" id="CM042026">
    <property type="protein sequence ID" value="KAI3804645.1"/>
    <property type="molecule type" value="Genomic_DNA"/>
</dbReference>
<sequence>MHPYRTPHALEPHLKPLPLSSRKRTRPRPGLPSLSHNSYLNNFYFPFTLLFSSTNQNPLLYSFCSFWARDSPSTTQENWTQMDHNDDCSSDPSETYAYGLYGPLRSLSRVGDEYQSQIPQMITKSEYIDYMKDPFIEEEERKAGAPIDFLIGLDIPIVWINQVKMEDNADSTSDFSSEISNMKNDSVLVPGCVLESWSEMEKGSFVLGLYIFEKDFDRLKRFMSSKKMGDVLSYYYGNFYRSNEYKRWSECRRSRGRRCILGQRIFSGLRQQEFLCRLVPHVSQECQNSLLEVSRTFGDSRISLEHYVFSIKTLIGMKMFIDAVAIGKRKQDLTGNAIEPTKQNQAIHLRPEIPSGKACSSLTPTEIIKFLTGDYRLSKARSNDLFWEAVWPRLLARGWHSEQPNGYNYAANGKNLLVFLLPGVKKFSRRLVKGEAYLDSVTDVLNKVASDPQLLELDNEQNGVSEMKMKMEDEEEEEEENGFVEKRKSHCYLQPRAPNLNLGNVVMKFTVVDTSLRGGKIYRIRELDTVKLGLRSRSDDSHSELVSSDDSDGGNLFLVDQETKANGQKPGQKQKISDERKNLEKRHVKTANSSDSIIMKAKPSRKLNQENSGPHAKRRRRLTACIRVDSKTGSSLDSYVGSSSHANNNHKLSSNLSFTSRCSSIDTVEEQNQPQPMNLIDLNYPHVTPEFENNDFMTQIKDESNEPGPQKQSENIASPKEQENGGLRRQSTRNRPPTARALEAFANGFLTVNSRKKGREESKSRYSKHTLGEVGVISECSTGDASSAVKGDDENGKIEK</sequence>
<reference evidence="1 2" key="2">
    <citation type="journal article" date="2022" name="Mol. Ecol. Resour.">
        <title>The genomes of chicory, endive, great burdock and yacon provide insights into Asteraceae paleo-polyploidization history and plant inulin production.</title>
        <authorList>
            <person name="Fan W."/>
            <person name="Wang S."/>
            <person name="Wang H."/>
            <person name="Wang A."/>
            <person name="Jiang F."/>
            <person name="Liu H."/>
            <person name="Zhao H."/>
            <person name="Xu D."/>
            <person name="Zhang Y."/>
        </authorList>
    </citation>
    <scope>NUCLEOTIDE SEQUENCE [LARGE SCALE GENOMIC DNA]</scope>
    <source>
        <strain evidence="2">cv. Yunnan</strain>
        <tissue evidence="1">Leaves</tissue>
    </source>
</reference>
<name>A0ACB9I9H1_9ASTR</name>
<gene>
    <name evidence="1" type="ORF">L1987_26346</name>
</gene>
<proteinExistence type="predicted"/>
<reference evidence="2" key="1">
    <citation type="journal article" date="2022" name="Mol. Ecol. Resour.">
        <title>The genomes of chicory, endive, great burdock and yacon provide insights into Asteraceae palaeo-polyploidization history and plant inulin production.</title>
        <authorList>
            <person name="Fan W."/>
            <person name="Wang S."/>
            <person name="Wang H."/>
            <person name="Wang A."/>
            <person name="Jiang F."/>
            <person name="Liu H."/>
            <person name="Zhao H."/>
            <person name="Xu D."/>
            <person name="Zhang Y."/>
        </authorList>
    </citation>
    <scope>NUCLEOTIDE SEQUENCE [LARGE SCALE GENOMIC DNA]</scope>
    <source>
        <strain evidence="2">cv. Yunnan</strain>
    </source>
</reference>
<dbReference type="Proteomes" id="UP001056120">
    <property type="component" value="Linkage Group LG09"/>
</dbReference>
<accession>A0ACB9I9H1</accession>